<gene>
    <name evidence="2" type="ORF">KI387_036306</name>
</gene>
<accession>A0AA38FQN6</accession>
<dbReference type="Proteomes" id="UP000824469">
    <property type="component" value="Unassembled WGS sequence"/>
</dbReference>
<sequence>MGMGMEMEEIEEFVEECIAYRVGLPVSVGVLAERLAVAEEAHKEAAEQVAHLQDKLRLAREEAGLSAAALRKHVAEAEHWRNEATRLDKECALYLHDRELFMEAADEADEKANRANERAIQANNNLQLALTQIHRSTVTKEKMDEELDLLRQRVTELEAANRSLQNDQPILVEKCSADCPVNRRIDQLEQENRALWTRLEVATTRRKDQLSGLQTSKPGVEEGSWADKLLANSKVSSMVAKGLCRVTEQEKKEAIAIIRSNIEAFVKEELCGRLEDSEKAAQLLVAEVQSLRKEKNHIKSNLEKAEVEVQLLDDENRELRLLLRGKLQGSDGHAVSPLLTK</sequence>
<dbReference type="PANTHER" id="PTHR35689:SF1">
    <property type="entry name" value="EARLY ENDOSOME ANTIGEN"/>
    <property type="match status" value="1"/>
</dbReference>
<keyword evidence="3" id="KW-1185">Reference proteome</keyword>
<reference evidence="2 3" key="1">
    <citation type="journal article" date="2021" name="Nat. Plants">
        <title>The Taxus genome provides insights into paclitaxel biosynthesis.</title>
        <authorList>
            <person name="Xiong X."/>
            <person name="Gou J."/>
            <person name="Liao Q."/>
            <person name="Li Y."/>
            <person name="Zhou Q."/>
            <person name="Bi G."/>
            <person name="Li C."/>
            <person name="Du R."/>
            <person name="Wang X."/>
            <person name="Sun T."/>
            <person name="Guo L."/>
            <person name="Liang H."/>
            <person name="Lu P."/>
            <person name="Wu Y."/>
            <person name="Zhang Z."/>
            <person name="Ro D.K."/>
            <person name="Shang Y."/>
            <person name="Huang S."/>
            <person name="Yan J."/>
        </authorList>
    </citation>
    <scope>NUCLEOTIDE SEQUENCE [LARGE SCALE GENOMIC DNA]</scope>
    <source>
        <strain evidence="2">Ta-2019</strain>
    </source>
</reference>
<feature type="non-terminal residue" evidence="2">
    <location>
        <position position="1"/>
    </location>
</feature>
<name>A0AA38FQN6_TAXCH</name>
<dbReference type="OMA" id="ECALYLH"/>
<dbReference type="PANTHER" id="PTHR35689">
    <property type="entry name" value="EARLY ENDOSOME ANTIGEN"/>
    <property type="match status" value="1"/>
</dbReference>
<keyword evidence="1" id="KW-0175">Coiled coil</keyword>
<comment type="caution">
    <text evidence="2">The sequence shown here is derived from an EMBL/GenBank/DDBJ whole genome shotgun (WGS) entry which is preliminary data.</text>
</comment>
<dbReference type="EMBL" id="JAHRHJ020000007">
    <property type="protein sequence ID" value="KAH9308395.1"/>
    <property type="molecule type" value="Genomic_DNA"/>
</dbReference>
<dbReference type="AlphaFoldDB" id="A0AA38FQN6"/>
<proteinExistence type="predicted"/>
<organism evidence="2 3">
    <name type="scientific">Taxus chinensis</name>
    <name type="common">Chinese yew</name>
    <name type="synonym">Taxus wallichiana var. chinensis</name>
    <dbReference type="NCBI Taxonomy" id="29808"/>
    <lineage>
        <taxon>Eukaryota</taxon>
        <taxon>Viridiplantae</taxon>
        <taxon>Streptophyta</taxon>
        <taxon>Embryophyta</taxon>
        <taxon>Tracheophyta</taxon>
        <taxon>Spermatophyta</taxon>
        <taxon>Pinopsida</taxon>
        <taxon>Pinidae</taxon>
        <taxon>Conifers II</taxon>
        <taxon>Cupressales</taxon>
        <taxon>Taxaceae</taxon>
        <taxon>Taxus</taxon>
    </lineage>
</organism>
<evidence type="ECO:0000256" key="1">
    <source>
        <dbReference type="SAM" id="Coils"/>
    </source>
</evidence>
<feature type="coiled-coil region" evidence="1">
    <location>
        <begin position="35"/>
        <end position="167"/>
    </location>
</feature>
<protein>
    <submittedName>
        <fullName evidence="2">Uncharacterized protein</fullName>
    </submittedName>
</protein>
<evidence type="ECO:0000313" key="2">
    <source>
        <dbReference type="EMBL" id="KAH9308395.1"/>
    </source>
</evidence>
<feature type="coiled-coil region" evidence="1">
    <location>
        <begin position="274"/>
        <end position="322"/>
    </location>
</feature>
<evidence type="ECO:0000313" key="3">
    <source>
        <dbReference type="Proteomes" id="UP000824469"/>
    </source>
</evidence>